<dbReference type="AlphaFoldDB" id="A0A3B6TQC6"/>
<name>A0A3B6TQC6_WHEAT</name>
<dbReference type="OMA" id="GGATCRM"/>
<keyword evidence="3" id="KW-1185">Reference proteome</keyword>
<dbReference type="Gramene" id="TraesRN7D0101118500.1">
    <property type="protein sequence ID" value="TraesRN7D0101118500.1"/>
    <property type="gene ID" value="TraesRN7D0101118500"/>
</dbReference>
<dbReference type="Gramene" id="TraesNOR7D03G04511720.1">
    <property type="protein sequence ID" value="TraesNOR7D03G04511720.1"/>
    <property type="gene ID" value="TraesNOR7D03G04511720"/>
</dbReference>
<dbReference type="Gramene" id="TraesCLE_scaffold_079570_01G000400.1">
    <property type="protein sequence ID" value="TraesCLE_scaffold_079570_01G000400.1"/>
    <property type="gene ID" value="TraesCLE_scaffold_079570_01G000400"/>
</dbReference>
<dbReference type="Gramene" id="TraesMAC7D03G04454480.1">
    <property type="protein sequence ID" value="TraesMAC7D03G04454480.1"/>
    <property type="gene ID" value="TraesMAC7D03G04454480"/>
</dbReference>
<reference evidence="2" key="1">
    <citation type="submission" date="2018-08" db="EMBL/GenBank/DDBJ databases">
        <authorList>
            <person name="Rossello M."/>
        </authorList>
    </citation>
    <scope>NUCLEOTIDE SEQUENCE [LARGE SCALE GENOMIC DNA]</scope>
    <source>
        <strain evidence="2">cv. Chinese Spring</strain>
    </source>
</reference>
<dbReference type="Gramene" id="TraesLDM7D03G04469850.1">
    <property type="protein sequence ID" value="TraesLDM7D03G04469850.1"/>
    <property type="gene ID" value="TraesLDM7D03G04469850"/>
</dbReference>
<dbReference type="SMR" id="A0A3B6TQC6"/>
<dbReference type="Gramene" id="TraesROB_scaffold_096144_01G000200.1">
    <property type="protein sequence ID" value="TraesROB_scaffold_096144_01G000200.1"/>
    <property type="gene ID" value="TraesROB_scaffold_096144_01G000200"/>
</dbReference>
<dbReference type="Gramene" id="TraesCS7D02G459900.1">
    <property type="protein sequence ID" value="TraesCS7D02G459900.1"/>
    <property type="gene ID" value="TraesCS7D02G459900"/>
</dbReference>
<feature type="chain" id="PRO_5043181254" description="Acidic protein" evidence="1">
    <location>
        <begin position="29"/>
        <end position="118"/>
    </location>
</feature>
<dbReference type="Proteomes" id="UP000019116">
    <property type="component" value="Chromosome 7D"/>
</dbReference>
<evidence type="ECO:0000313" key="3">
    <source>
        <dbReference type="Proteomes" id="UP000019116"/>
    </source>
</evidence>
<dbReference type="KEGG" id="taes:123164736"/>
<sequence>MKAKKLRVAAMAALCVHLLLVEQQQVAAMSEFCHCYGDCYSECRQDAPRCLCLPSCVNYCSSSPGTSQAIVGDYGGATCRMTCKLDLSVCGWSVEPGDAADTAICVQNCNRKWGHKAN</sequence>
<gene>
    <name evidence="2" type="primary">LOC123164736</name>
</gene>
<evidence type="ECO:0008006" key="4">
    <source>
        <dbReference type="Google" id="ProtNLM"/>
    </source>
</evidence>
<dbReference type="Gramene" id="TraesCAD_scaffold_110823_01G000400.1">
    <property type="protein sequence ID" value="TraesCAD_scaffold_110823_01G000400.1"/>
    <property type="gene ID" value="TraesCAD_scaffold_110823_01G000400"/>
</dbReference>
<dbReference type="OrthoDB" id="685537at2759"/>
<dbReference type="Gramene" id="TraesARI7D03G04539300.1">
    <property type="protein sequence ID" value="TraesARI7D03G04539300.1"/>
    <property type="gene ID" value="TraesARI7D03G04539300"/>
</dbReference>
<dbReference type="Gramene" id="TraesSYM7D03G04516600.1">
    <property type="protein sequence ID" value="TraesSYM7D03G04516600.1"/>
    <property type="gene ID" value="TraesSYM7D03G04516600"/>
</dbReference>
<dbReference type="Gramene" id="TraesSTA7D03G04456370.1">
    <property type="protein sequence ID" value="TraesSTA7D03G04456370.1"/>
    <property type="gene ID" value="TraesSTA7D03G04456370"/>
</dbReference>
<dbReference type="PANTHER" id="PTHR36483:SF13">
    <property type="entry name" value="ACIDIC PROTEIN"/>
    <property type="match status" value="1"/>
</dbReference>
<keyword evidence="1" id="KW-0732">Signal</keyword>
<feature type="signal peptide" evidence="1">
    <location>
        <begin position="1"/>
        <end position="28"/>
    </location>
</feature>
<dbReference type="EnsemblPlants" id="TraesCS7D02G459900.1">
    <property type="protein sequence ID" value="TraesCS7D02G459900.1"/>
    <property type="gene ID" value="TraesCS7D02G459900"/>
</dbReference>
<dbReference type="GeneID" id="123164736"/>
<dbReference type="Gramene" id="TraesJAG7D03G04445550.1">
    <property type="protein sequence ID" value="TraesJAG7D03G04445550.1"/>
    <property type="gene ID" value="TraesJAG7D03G04445550"/>
</dbReference>
<dbReference type="Gramene" id="TraesLAC7D03G04409710.1">
    <property type="protein sequence ID" value="TraesLAC7D03G04409710.1"/>
    <property type="gene ID" value="TraesLAC7D03G04409710"/>
</dbReference>
<proteinExistence type="predicted"/>
<dbReference type="PANTHER" id="PTHR36483">
    <property type="entry name" value="OS02G0130700 PROTEIN"/>
    <property type="match status" value="1"/>
</dbReference>
<evidence type="ECO:0000313" key="2">
    <source>
        <dbReference type="EnsemblPlants" id="TraesCS7D02G459900.1"/>
    </source>
</evidence>
<dbReference type="Gramene" id="TraesCS7D03G1090900.1">
    <property type="protein sequence ID" value="TraesCS7D03G1090900.1.CDS"/>
    <property type="gene ID" value="TraesCS7D03G1090900"/>
</dbReference>
<reference evidence="2" key="2">
    <citation type="submission" date="2018-10" db="UniProtKB">
        <authorList>
            <consortium name="EnsemblPlants"/>
        </authorList>
    </citation>
    <scope>IDENTIFICATION</scope>
</reference>
<evidence type="ECO:0000256" key="1">
    <source>
        <dbReference type="SAM" id="SignalP"/>
    </source>
</evidence>
<dbReference type="Gramene" id="TraesWEE_scaffold_033959_01G000200.1">
    <property type="protein sequence ID" value="TraesWEE_scaffold_033959_01G000200.1"/>
    <property type="gene ID" value="TraesWEE_scaffold_033959_01G000200"/>
</dbReference>
<organism evidence="2">
    <name type="scientific">Triticum aestivum</name>
    <name type="common">Wheat</name>
    <dbReference type="NCBI Taxonomy" id="4565"/>
    <lineage>
        <taxon>Eukaryota</taxon>
        <taxon>Viridiplantae</taxon>
        <taxon>Streptophyta</taxon>
        <taxon>Embryophyta</taxon>
        <taxon>Tracheophyta</taxon>
        <taxon>Spermatophyta</taxon>
        <taxon>Magnoliopsida</taxon>
        <taxon>Liliopsida</taxon>
        <taxon>Poales</taxon>
        <taxon>Poaceae</taxon>
        <taxon>BOP clade</taxon>
        <taxon>Pooideae</taxon>
        <taxon>Triticodae</taxon>
        <taxon>Triticeae</taxon>
        <taxon>Triticinae</taxon>
        <taxon>Triticum</taxon>
    </lineage>
</organism>
<dbReference type="RefSeq" id="XP_044438218.1">
    <property type="nucleotide sequence ID" value="XM_044582283.1"/>
</dbReference>
<dbReference type="Gramene" id="TraesPARA_EIv1.0_2619580.1">
    <property type="protein sequence ID" value="TraesPARA_EIv1.0_2619580.1.CDS"/>
    <property type="gene ID" value="TraesPARA_EIv1.0_2619580"/>
</dbReference>
<protein>
    <recommendedName>
        <fullName evidence="4">Acidic protein</fullName>
    </recommendedName>
</protein>
<accession>A0A3B6TQC6</accession>